<dbReference type="PROSITE" id="PS51257">
    <property type="entry name" value="PROKAR_LIPOPROTEIN"/>
    <property type="match status" value="1"/>
</dbReference>
<gene>
    <name evidence="1" type="ORF">BSU04_42550</name>
</gene>
<reference evidence="2" key="1">
    <citation type="submission" date="2017-01" db="EMBL/GenBank/DDBJ databases">
        <title>Genome Analysis of Deinococcus marmoris KOPRI26562.</title>
        <authorList>
            <person name="Kim J.H."/>
            <person name="Oh H.-M."/>
        </authorList>
    </citation>
    <scope>NUCLEOTIDE SEQUENCE [LARGE SCALE GENOMIC DNA]</scope>
    <source>
        <strain evidence="2">PAMC 26633</strain>
    </source>
</reference>
<dbReference type="AlphaFoldDB" id="A0A226WNW7"/>
<dbReference type="Proteomes" id="UP000214720">
    <property type="component" value="Unassembled WGS sequence"/>
</dbReference>
<accession>A0A226WNW7</accession>
<name>A0A226WNW7_CABSO</name>
<proteinExistence type="predicted"/>
<sequence length="82" mass="8578">MVYLRPDAAPTGLAFLSCSLAKDLSNTLPVVRLGPHPGASGERLVRVNVHRGSLGEADMGSLSVDRTAIPVAVKQTLVTKTP</sequence>
<dbReference type="EMBL" id="MTHB01000278">
    <property type="protein sequence ID" value="OXC72308.1"/>
    <property type="molecule type" value="Genomic_DNA"/>
</dbReference>
<organism evidence="1 2">
    <name type="scientific">Caballeronia sordidicola</name>
    <name type="common">Burkholderia sordidicola</name>
    <dbReference type="NCBI Taxonomy" id="196367"/>
    <lineage>
        <taxon>Bacteria</taxon>
        <taxon>Pseudomonadati</taxon>
        <taxon>Pseudomonadota</taxon>
        <taxon>Betaproteobacteria</taxon>
        <taxon>Burkholderiales</taxon>
        <taxon>Burkholderiaceae</taxon>
        <taxon>Caballeronia</taxon>
    </lineage>
</organism>
<evidence type="ECO:0000313" key="1">
    <source>
        <dbReference type="EMBL" id="OXC72308.1"/>
    </source>
</evidence>
<evidence type="ECO:0000313" key="2">
    <source>
        <dbReference type="Proteomes" id="UP000214720"/>
    </source>
</evidence>
<protein>
    <submittedName>
        <fullName evidence="1">Uncharacterized protein</fullName>
    </submittedName>
</protein>
<comment type="caution">
    <text evidence="1">The sequence shown here is derived from an EMBL/GenBank/DDBJ whole genome shotgun (WGS) entry which is preliminary data.</text>
</comment>